<evidence type="ECO:0000256" key="5">
    <source>
        <dbReference type="ARBA" id="ARBA00023172"/>
    </source>
</evidence>
<evidence type="ECO:0000256" key="3">
    <source>
        <dbReference type="ARBA" id="ARBA00022741"/>
    </source>
</evidence>
<keyword evidence="4" id="KW-0067">ATP-binding</keyword>
<dbReference type="RefSeq" id="WP_160335248.1">
    <property type="nucleotide sequence ID" value="NZ_WSRP01000016.1"/>
</dbReference>
<dbReference type="GO" id="GO:0005524">
    <property type="term" value="F:ATP binding"/>
    <property type="evidence" value="ECO:0007669"/>
    <property type="project" value="UniProtKB-KW"/>
</dbReference>
<dbReference type="GO" id="GO:0003697">
    <property type="term" value="F:single-stranded DNA binding"/>
    <property type="evidence" value="ECO:0007669"/>
    <property type="project" value="InterPro"/>
</dbReference>
<dbReference type="InterPro" id="IPR049428">
    <property type="entry name" value="RecA-like_N"/>
</dbReference>
<gene>
    <name evidence="7" type="ORF">E5987_06285</name>
</gene>
<keyword evidence="3" id="KW-0547">Nucleotide-binding</keyword>
<evidence type="ECO:0000313" key="8">
    <source>
        <dbReference type="Proteomes" id="UP000472580"/>
    </source>
</evidence>
<comment type="similarity">
    <text evidence="1">Belongs to the RecA family.</text>
</comment>
<keyword evidence="8" id="KW-1185">Reference proteome</keyword>
<dbReference type="PANTHER" id="PTHR45900">
    <property type="entry name" value="RECA"/>
    <property type="match status" value="1"/>
</dbReference>
<comment type="caution">
    <text evidence="7">The sequence shown here is derived from an EMBL/GenBank/DDBJ whole genome shotgun (WGS) entry which is preliminary data.</text>
</comment>
<protein>
    <recommendedName>
        <fullName evidence="2">Protein RecA</fullName>
    </recommendedName>
</protein>
<dbReference type="PRINTS" id="PR00142">
    <property type="entry name" value="RECA"/>
</dbReference>
<organism evidence="7 8">
    <name type="scientific">Parasutterella muris</name>
    <dbReference type="NCBI Taxonomy" id="2565572"/>
    <lineage>
        <taxon>Bacteria</taxon>
        <taxon>Pseudomonadati</taxon>
        <taxon>Pseudomonadota</taxon>
        <taxon>Betaproteobacteria</taxon>
        <taxon>Burkholderiales</taxon>
        <taxon>Sutterellaceae</taxon>
        <taxon>Parasutterella</taxon>
    </lineage>
</organism>
<evidence type="ECO:0000256" key="4">
    <source>
        <dbReference type="ARBA" id="ARBA00022840"/>
    </source>
</evidence>
<dbReference type="GO" id="GO:0005829">
    <property type="term" value="C:cytosol"/>
    <property type="evidence" value="ECO:0007669"/>
    <property type="project" value="TreeGrafter"/>
</dbReference>
<dbReference type="Pfam" id="PF00154">
    <property type="entry name" value="RecA_N"/>
    <property type="match status" value="1"/>
</dbReference>
<dbReference type="Proteomes" id="UP000472580">
    <property type="component" value="Unassembled WGS sequence"/>
</dbReference>
<dbReference type="GO" id="GO:0006281">
    <property type="term" value="P:DNA repair"/>
    <property type="evidence" value="ECO:0007669"/>
    <property type="project" value="InterPro"/>
</dbReference>
<dbReference type="GO" id="GO:0006310">
    <property type="term" value="P:DNA recombination"/>
    <property type="evidence" value="ECO:0007669"/>
    <property type="project" value="UniProtKB-KW"/>
</dbReference>
<dbReference type="InterPro" id="IPR013765">
    <property type="entry name" value="DNA_recomb/repair_RecA"/>
</dbReference>
<dbReference type="AlphaFoldDB" id="A0A6L6YGV5"/>
<name>A0A6L6YGV5_9BURK</name>
<feature type="domain" description="RecA family profile 2" evidence="6">
    <location>
        <begin position="215"/>
        <end position="276"/>
    </location>
</feature>
<accession>A0A6L6YGV5</accession>
<dbReference type="InterPro" id="IPR020587">
    <property type="entry name" value="RecA_monomer-monomer_interface"/>
</dbReference>
<dbReference type="EMBL" id="WSRP01000016">
    <property type="protein sequence ID" value="MVX56817.1"/>
    <property type="molecule type" value="Genomic_DNA"/>
</dbReference>
<dbReference type="PROSITE" id="PS50163">
    <property type="entry name" value="RECA_3"/>
    <property type="match status" value="1"/>
</dbReference>
<evidence type="ECO:0000256" key="1">
    <source>
        <dbReference type="ARBA" id="ARBA00009391"/>
    </source>
</evidence>
<evidence type="ECO:0000259" key="6">
    <source>
        <dbReference type="PROSITE" id="PS50163"/>
    </source>
</evidence>
<proteinExistence type="inferred from homology"/>
<keyword evidence="5" id="KW-0233">DNA recombination</keyword>
<reference evidence="7 8" key="1">
    <citation type="submission" date="2019-12" db="EMBL/GenBank/DDBJ databases">
        <title>Microbes associate with the intestines of laboratory mice.</title>
        <authorList>
            <person name="Navarre W."/>
            <person name="Wong E."/>
        </authorList>
    </citation>
    <scope>NUCLEOTIDE SEQUENCE [LARGE SCALE GENOMIC DNA]</scope>
    <source>
        <strain evidence="7 8">NM82_D38</strain>
    </source>
</reference>
<dbReference type="PANTHER" id="PTHR45900:SF1">
    <property type="entry name" value="MITOCHONDRIAL DNA REPAIR PROTEIN RECA HOMOLOG-RELATED"/>
    <property type="match status" value="1"/>
</dbReference>
<evidence type="ECO:0000313" key="7">
    <source>
        <dbReference type="EMBL" id="MVX56817.1"/>
    </source>
</evidence>
<sequence>MTKETTKDAVAILEKEIGPNSEIYGFDKFIDTGYAPLNKIISNKYKDGGLPYGRIIEIVGESSSGKTLLATKFMIEVQKLGGVAIFIDWERSFSIKLAQDLGLNIERPYFFYFTPDTWEAGNMIATKICAIIREKKIIDESAPIISIFDSMASAVPAQSISKEIDAYGMNDTTALARVASTTLKVMNQRAWKTNATFVYLNQVRTVPGAYVPTTSTPGGKAMEYQSSVRLFVSKKKLVDKEKKYCGQRIMIEARKNKMTKPFQTCCIDMYYNDENVPEFDYVSSIIDELIAQDKLETSGAWIVFDGKKYYKSQLVQKVNEEGLYQKLCDILENDKQEA</sequence>
<dbReference type="GO" id="GO:0008094">
    <property type="term" value="F:ATP-dependent activity, acting on DNA"/>
    <property type="evidence" value="ECO:0007669"/>
    <property type="project" value="InterPro"/>
</dbReference>
<dbReference type="Gene3D" id="3.40.50.300">
    <property type="entry name" value="P-loop containing nucleotide triphosphate hydrolases"/>
    <property type="match status" value="1"/>
</dbReference>
<dbReference type="InterPro" id="IPR027417">
    <property type="entry name" value="P-loop_NTPase"/>
</dbReference>
<evidence type="ECO:0000256" key="2">
    <source>
        <dbReference type="ARBA" id="ARBA00015553"/>
    </source>
</evidence>
<dbReference type="OrthoDB" id="9156496at2"/>
<dbReference type="SUPFAM" id="SSF52540">
    <property type="entry name" value="P-loop containing nucleoside triphosphate hydrolases"/>
    <property type="match status" value="1"/>
</dbReference>